<dbReference type="OMA" id="NDPGLCN"/>
<dbReference type="AlphaFoldDB" id="T1JA82"/>
<reference evidence="4" key="1">
    <citation type="submission" date="2011-05" db="EMBL/GenBank/DDBJ databases">
        <authorList>
            <person name="Richards S.R."/>
            <person name="Qu J."/>
            <person name="Jiang H."/>
            <person name="Jhangiani S.N."/>
            <person name="Agravi P."/>
            <person name="Goodspeed R."/>
            <person name="Gross S."/>
            <person name="Mandapat C."/>
            <person name="Jackson L."/>
            <person name="Mathew T."/>
            <person name="Pu L."/>
            <person name="Thornton R."/>
            <person name="Saada N."/>
            <person name="Wilczek-Boney K.B."/>
            <person name="Lee S."/>
            <person name="Kovar C."/>
            <person name="Wu Y."/>
            <person name="Scherer S.E."/>
            <person name="Worley K.C."/>
            <person name="Muzny D.M."/>
            <person name="Gibbs R."/>
        </authorList>
    </citation>
    <scope>NUCLEOTIDE SEQUENCE</scope>
    <source>
        <strain evidence="4">Brora</strain>
    </source>
</reference>
<feature type="domain" description="Nudix hydrolase" evidence="2">
    <location>
        <begin position="55"/>
        <end position="188"/>
    </location>
</feature>
<dbReference type="PANTHER" id="PTHR11839:SF1">
    <property type="entry name" value="ADP-SUGAR PYROPHOSPHATASE"/>
    <property type="match status" value="1"/>
</dbReference>
<dbReference type="CDD" id="cd18888">
    <property type="entry name" value="NUDIX_ADPRase_Nudt5"/>
    <property type="match status" value="1"/>
</dbReference>
<evidence type="ECO:0000259" key="2">
    <source>
        <dbReference type="PROSITE" id="PS51462"/>
    </source>
</evidence>
<dbReference type="InterPro" id="IPR000086">
    <property type="entry name" value="NUDIX_hydrolase_dom"/>
</dbReference>
<dbReference type="EnsemblMetazoa" id="SMAR010641-RA">
    <property type="protein sequence ID" value="SMAR010641-PA"/>
    <property type="gene ID" value="SMAR010641"/>
</dbReference>
<dbReference type="EMBL" id="JH431986">
    <property type="status" value="NOT_ANNOTATED_CDS"/>
    <property type="molecule type" value="Genomic_DNA"/>
</dbReference>
<sequence length="188" mass="20996">MDSTKLEEDTCSKCLKTEVIGTGNWLELGKITYENSKGKERTWESFNRITRPKTSDTDSVSILAILKRTLRRDCYILVSKFRPPVNAFTIELPSGLIKEGETPANAALRQFQVETGYVGIVKFVGPPLAVDPGLSNTTMRIVTVEIDGDNAANLRQEKRSEDQDIIKVHRVPVSDLLEKLIGTKSEKD</sequence>
<keyword evidence="4" id="KW-1185">Reference proteome</keyword>
<name>T1JA82_STRMM</name>
<proteinExistence type="predicted"/>
<dbReference type="GO" id="GO:0005634">
    <property type="term" value="C:nucleus"/>
    <property type="evidence" value="ECO:0007669"/>
    <property type="project" value="TreeGrafter"/>
</dbReference>
<dbReference type="InterPro" id="IPR015797">
    <property type="entry name" value="NUDIX_hydrolase-like_dom_sf"/>
</dbReference>
<dbReference type="PANTHER" id="PTHR11839">
    <property type="entry name" value="UDP/ADP-SUGAR PYROPHOSPHATASE"/>
    <property type="match status" value="1"/>
</dbReference>
<dbReference type="eggNOG" id="KOG3041">
    <property type="taxonomic scope" value="Eukaryota"/>
</dbReference>
<dbReference type="Gene3D" id="3.90.79.10">
    <property type="entry name" value="Nucleoside Triphosphate Pyrophosphohydrolase"/>
    <property type="match status" value="1"/>
</dbReference>
<keyword evidence="1" id="KW-0378">Hydrolase</keyword>
<protein>
    <recommendedName>
        <fullName evidence="2">Nudix hydrolase domain-containing protein</fullName>
    </recommendedName>
</protein>
<dbReference type="PhylomeDB" id="T1JA82"/>
<dbReference type="STRING" id="126957.T1JA82"/>
<dbReference type="Proteomes" id="UP000014500">
    <property type="component" value="Unassembled WGS sequence"/>
</dbReference>
<accession>T1JA82</accession>
<dbReference type="GO" id="GO:0006753">
    <property type="term" value="P:nucleoside phosphate metabolic process"/>
    <property type="evidence" value="ECO:0007669"/>
    <property type="project" value="TreeGrafter"/>
</dbReference>
<organism evidence="3 4">
    <name type="scientific">Strigamia maritima</name>
    <name type="common">European centipede</name>
    <name type="synonym">Geophilus maritimus</name>
    <dbReference type="NCBI Taxonomy" id="126957"/>
    <lineage>
        <taxon>Eukaryota</taxon>
        <taxon>Metazoa</taxon>
        <taxon>Ecdysozoa</taxon>
        <taxon>Arthropoda</taxon>
        <taxon>Myriapoda</taxon>
        <taxon>Chilopoda</taxon>
        <taxon>Pleurostigmophora</taxon>
        <taxon>Geophilomorpha</taxon>
        <taxon>Linotaeniidae</taxon>
        <taxon>Strigamia</taxon>
    </lineage>
</organism>
<dbReference type="Pfam" id="PF00293">
    <property type="entry name" value="NUDIX"/>
    <property type="match status" value="1"/>
</dbReference>
<dbReference type="HOGENOM" id="CLU_062658_0_1_1"/>
<dbReference type="PROSITE" id="PS51462">
    <property type="entry name" value="NUDIX"/>
    <property type="match status" value="1"/>
</dbReference>
<evidence type="ECO:0000256" key="1">
    <source>
        <dbReference type="ARBA" id="ARBA00022801"/>
    </source>
</evidence>
<evidence type="ECO:0000313" key="4">
    <source>
        <dbReference type="Proteomes" id="UP000014500"/>
    </source>
</evidence>
<evidence type="ECO:0000313" key="3">
    <source>
        <dbReference type="EnsemblMetazoa" id="SMAR010641-PA"/>
    </source>
</evidence>
<dbReference type="GO" id="GO:0047631">
    <property type="term" value="F:ADP-ribose diphosphatase activity"/>
    <property type="evidence" value="ECO:0007669"/>
    <property type="project" value="TreeGrafter"/>
</dbReference>
<dbReference type="SUPFAM" id="SSF55811">
    <property type="entry name" value="Nudix"/>
    <property type="match status" value="1"/>
</dbReference>
<dbReference type="GO" id="GO:0019693">
    <property type="term" value="P:ribose phosphate metabolic process"/>
    <property type="evidence" value="ECO:0007669"/>
    <property type="project" value="TreeGrafter"/>
</dbReference>
<reference evidence="3" key="2">
    <citation type="submission" date="2015-02" db="UniProtKB">
        <authorList>
            <consortium name="EnsemblMetazoa"/>
        </authorList>
    </citation>
    <scope>IDENTIFICATION</scope>
</reference>